<dbReference type="PANTHER" id="PTHR30545:SF2">
    <property type="entry name" value="SUGAR FERMENTATION STIMULATION PROTEIN A"/>
    <property type="match status" value="1"/>
</dbReference>
<dbReference type="CDD" id="cd22359">
    <property type="entry name" value="SfsA-like_bacterial"/>
    <property type="match status" value="1"/>
</dbReference>
<evidence type="ECO:0000313" key="5">
    <source>
        <dbReference type="Proteomes" id="UP000325122"/>
    </source>
</evidence>
<reference evidence="4 5" key="1">
    <citation type="submission" date="2019-09" db="EMBL/GenBank/DDBJ databases">
        <authorList>
            <person name="Kevbrin V."/>
            <person name="Grouzdev D.S."/>
        </authorList>
    </citation>
    <scope>NUCLEOTIDE SEQUENCE [LARGE SCALE GENOMIC DNA]</scope>
    <source>
        <strain evidence="4 5">G-192</strain>
    </source>
</reference>
<comment type="similarity">
    <text evidence="1">Belongs to the SfsA family.</text>
</comment>
<feature type="domain" description="SfsA N-terminal OB" evidence="3">
    <location>
        <begin position="12"/>
        <end position="78"/>
    </location>
</feature>
<name>A0A5M6ZAF7_9PROT</name>
<dbReference type="EMBL" id="VWOJ01000004">
    <property type="protein sequence ID" value="KAA5801686.1"/>
    <property type="molecule type" value="Genomic_DNA"/>
</dbReference>
<evidence type="ECO:0000259" key="2">
    <source>
        <dbReference type="Pfam" id="PF03749"/>
    </source>
</evidence>
<keyword evidence="5" id="KW-1185">Reference proteome</keyword>
<dbReference type="InterPro" id="IPR040452">
    <property type="entry name" value="SfsA_C"/>
</dbReference>
<evidence type="ECO:0000256" key="1">
    <source>
        <dbReference type="HAMAP-Rule" id="MF_00095"/>
    </source>
</evidence>
<comment type="caution">
    <text evidence="4">The sequence shown here is derived from an EMBL/GenBank/DDBJ whole genome shotgun (WGS) entry which is preliminary data.</text>
</comment>
<dbReference type="Proteomes" id="UP000325122">
    <property type="component" value="Unassembled WGS sequence"/>
</dbReference>
<dbReference type="Pfam" id="PF17746">
    <property type="entry name" value="SfsA_N"/>
    <property type="match status" value="1"/>
</dbReference>
<dbReference type="Gene3D" id="3.40.1350.60">
    <property type="match status" value="1"/>
</dbReference>
<organism evidence="4 5">
    <name type="scientific">Alkalicaulis satelles</name>
    <dbReference type="NCBI Taxonomy" id="2609175"/>
    <lineage>
        <taxon>Bacteria</taxon>
        <taxon>Pseudomonadati</taxon>
        <taxon>Pseudomonadota</taxon>
        <taxon>Alphaproteobacteria</taxon>
        <taxon>Maricaulales</taxon>
        <taxon>Maricaulaceae</taxon>
        <taxon>Alkalicaulis</taxon>
    </lineage>
</organism>
<dbReference type="Gene3D" id="2.40.50.580">
    <property type="match status" value="1"/>
</dbReference>
<protein>
    <recommendedName>
        <fullName evidence="1">Sugar fermentation stimulation protein homolog</fullName>
    </recommendedName>
</protein>
<gene>
    <name evidence="1 4" type="primary">sfsA</name>
    <name evidence="4" type="ORF">F1654_12420</name>
</gene>
<dbReference type="RefSeq" id="WP_150023874.1">
    <property type="nucleotide sequence ID" value="NZ_VWOJ01000004.1"/>
</dbReference>
<sequence length="232" mass="25135">MQLPPLTEARLLRRYKRFLADVDIPGVGLAVAHCPNPGAMTGLAARGARCWLSRHDSPTRKLSWTLEIVEADGVLVGINTNLPNALAEEAIHAGVIAELSGYEHVRREAALGANSRIDFLMEGEGWPRTWVEVKNVHLMRQPGLAEFPDSVTARGAKHLAELAARARAGERAVQLFVIQRADCERFSIAGDIDPAYQRALASALSDGVEALAYACDVSVEAITLARPVELVL</sequence>
<evidence type="ECO:0000259" key="3">
    <source>
        <dbReference type="Pfam" id="PF17746"/>
    </source>
</evidence>
<dbReference type="GO" id="GO:0003677">
    <property type="term" value="F:DNA binding"/>
    <property type="evidence" value="ECO:0007669"/>
    <property type="project" value="InterPro"/>
</dbReference>
<dbReference type="Pfam" id="PF03749">
    <property type="entry name" value="SfsA"/>
    <property type="match status" value="1"/>
</dbReference>
<evidence type="ECO:0000313" key="4">
    <source>
        <dbReference type="EMBL" id="KAA5801686.1"/>
    </source>
</evidence>
<dbReference type="NCBIfam" id="TIGR00230">
    <property type="entry name" value="sfsA"/>
    <property type="match status" value="1"/>
</dbReference>
<feature type="domain" description="Sugar fermentation stimulation protein C-terminal" evidence="2">
    <location>
        <begin position="82"/>
        <end position="219"/>
    </location>
</feature>
<proteinExistence type="inferred from homology"/>
<dbReference type="InterPro" id="IPR041465">
    <property type="entry name" value="SfsA_N"/>
</dbReference>
<dbReference type="InterPro" id="IPR005224">
    <property type="entry name" value="SfsA"/>
</dbReference>
<accession>A0A5M6ZAF7</accession>
<dbReference type="PANTHER" id="PTHR30545">
    <property type="entry name" value="SUGAR FERMENTATION STIMULATION PROTEIN A"/>
    <property type="match status" value="1"/>
</dbReference>
<dbReference type="AlphaFoldDB" id="A0A5M6ZAF7"/>
<dbReference type="HAMAP" id="MF_00095">
    <property type="entry name" value="SfsA"/>
    <property type="match status" value="1"/>
</dbReference>